<dbReference type="EMBL" id="JACHIF010000003">
    <property type="protein sequence ID" value="MBB5037539.1"/>
    <property type="molecule type" value="Genomic_DNA"/>
</dbReference>
<accession>A0A7W7YK04</accession>
<keyword evidence="2" id="KW-1185">Reference proteome</keyword>
<organism evidence="1 2">
    <name type="scientific">Prosthecobacter dejongeii</name>
    <dbReference type="NCBI Taxonomy" id="48465"/>
    <lineage>
        <taxon>Bacteria</taxon>
        <taxon>Pseudomonadati</taxon>
        <taxon>Verrucomicrobiota</taxon>
        <taxon>Verrucomicrobiia</taxon>
        <taxon>Verrucomicrobiales</taxon>
        <taxon>Verrucomicrobiaceae</taxon>
        <taxon>Prosthecobacter</taxon>
    </lineage>
</organism>
<comment type="caution">
    <text evidence="1">The sequence shown here is derived from an EMBL/GenBank/DDBJ whole genome shotgun (WGS) entry which is preliminary data.</text>
</comment>
<evidence type="ECO:0000313" key="1">
    <source>
        <dbReference type="EMBL" id="MBB5037539.1"/>
    </source>
</evidence>
<proteinExistence type="predicted"/>
<protein>
    <submittedName>
        <fullName evidence="1">Uncharacterized protein</fullName>
    </submittedName>
</protein>
<gene>
    <name evidence="1" type="ORF">HNQ64_001788</name>
</gene>
<name>A0A7W7YK04_9BACT</name>
<reference evidence="1 2" key="1">
    <citation type="submission" date="2020-08" db="EMBL/GenBank/DDBJ databases">
        <title>Genomic Encyclopedia of Type Strains, Phase IV (KMG-IV): sequencing the most valuable type-strain genomes for metagenomic binning, comparative biology and taxonomic classification.</title>
        <authorList>
            <person name="Goeker M."/>
        </authorList>
    </citation>
    <scope>NUCLEOTIDE SEQUENCE [LARGE SCALE GENOMIC DNA]</scope>
    <source>
        <strain evidence="1 2">DSM 12251</strain>
    </source>
</reference>
<evidence type="ECO:0000313" key="2">
    <source>
        <dbReference type="Proteomes" id="UP000534294"/>
    </source>
</evidence>
<sequence length="62" mass="7103">MLVSTPALKSSTFVYYGMWYKNCRDEIWIVRITWALWGPCTGSKTVNLAQTSGTSDKRIIWA</sequence>
<dbReference type="AlphaFoldDB" id="A0A7W7YK04"/>
<dbReference type="Proteomes" id="UP000534294">
    <property type="component" value="Unassembled WGS sequence"/>
</dbReference>